<evidence type="ECO:0000313" key="2">
    <source>
        <dbReference type="EMBL" id="ESU39306.1"/>
    </source>
</evidence>
<dbReference type="VEuPathDB" id="GiardiaDB:GL50581_50"/>
<evidence type="ECO:0000313" key="3">
    <source>
        <dbReference type="Proteomes" id="UP000018320"/>
    </source>
</evidence>
<comment type="caution">
    <text evidence="2">The sequence shown here is derived from an EMBL/GenBank/DDBJ whole genome shotgun (WGS) entry which is preliminary data.</text>
</comment>
<dbReference type="VEuPathDB" id="GiardiaDB:GL50803_003255"/>
<keyword evidence="1" id="KW-0175">Coiled coil</keyword>
<sequence>VVVSEGYKMTSRAPHYHIVKRDSDLRATARRLLSSEADSIGHCPEGYSLSELEKLLQQITFLTEELNASRLSAARAQERLSRAEELIWSFLHATDSASQEEAPVNTCDVNTSMSEVTEIQESSAQHCQQLQMQFEELQMQHHNLQAEHKDLLKRLEQQQSHTKAEVNQEENRATIIKLNQSYGAAVIKNNTLERQLKEARHMLMESERRASKQLQELKDTMETQLAAKELEIQRLVTAANEAKCVTDGQKRVHFLSPIPTQSDDSIGLKPLRKAGMSVKQVTAHFLDSELIL</sequence>
<feature type="coiled-coil region" evidence="1">
    <location>
        <begin position="127"/>
        <end position="238"/>
    </location>
</feature>
<dbReference type="AlphaFoldDB" id="V6TKN8"/>
<evidence type="ECO:0000256" key="1">
    <source>
        <dbReference type="SAM" id="Coils"/>
    </source>
</evidence>
<dbReference type="EMBL" id="AHGT01000004">
    <property type="protein sequence ID" value="ESU39306.1"/>
    <property type="molecule type" value="Genomic_DNA"/>
</dbReference>
<protein>
    <submittedName>
        <fullName evidence="2">Uncharacterized protein</fullName>
    </submittedName>
</protein>
<gene>
    <name evidence="2" type="ORF">DHA2_3255</name>
</gene>
<proteinExistence type="predicted"/>
<name>V6TKN8_GIAIN</name>
<dbReference type="Proteomes" id="UP000018320">
    <property type="component" value="Unassembled WGS sequence"/>
</dbReference>
<reference evidence="2 3" key="2">
    <citation type="journal article" date="2013" name="Genome Biol. Evol.">
        <title>Genome sequencing of Giardia lamblia genotypes A2 and B isolates (DH and GS) and comparative analysis with the genomes of genotypes A1 and E (WB and Pig).</title>
        <authorList>
            <person name="Adam R.D."/>
            <person name="Dahlstrom E.W."/>
            <person name="Martens C.A."/>
            <person name="Bruno D.P."/>
            <person name="Barbian K.D."/>
            <person name="Ricklefs S.M."/>
            <person name="Hernandez M.M."/>
            <person name="Narla N.P."/>
            <person name="Patel R.B."/>
            <person name="Porcella S.F."/>
            <person name="Nash T.E."/>
        </authorList>
    </citation>
    <scope>NUCLEOTIDE SEQUENCE [LARGE SCALE GENOMIC DNA]</scope>
    <source>
        <strain evidence="2 3">DH</strain>
    </source>
</reference>
<feature type="coiled-coil region" evidence="1">
    <location>
        <begin position="52"/>
        <end position="86"/>
    </location>
</feature>
<accession>V6TKN8</accession>
<reference evidence="3" key="1">
    <citation type="submission" date="2012-02" db="EMBL/GenBank/DDBJ databases">
        <title>Genome sequencing of Giardia lamblia Genotypes A2 and B isolates (DH and GS) and comparative analysis with the genomes of Genotypes A1 and E (WB and Pig).</title>
        <authorList>
            <person name="Adam R."/>
            <person name="Dahlstrom E."/>
            <person name="Martens C."/>
            <person name="Bruno D."/>
            <person name="Barbian K."/>
            <person name="Porcella S.F."/>
            <person name="Nash T."/>
        </authorList>
    </citation>
    <scope>NUCLEOTIDE SEQUENCE</scope>
    <source>
        <strain evidence="3">DH</strain>
    </source>
</reference>
<dbReference type="VEuPathDB" id="GiardiaDB:DHA2_3255"/>
<feature type="non-terminal residue" evidence="2">
    <location>
        <position position="1"/>
    </location>
</feature>
<dbReference type="VEuPathDB" id="GiardiaDB:QR46_1179"/>
<organism evidence="2 3">
    <name type="scientific">Giardia intestinalis</name>
    <name type="common">Giardia lamblia</name>
    <dbReference type="NCBI Taxonomy" id="5741"/>
    <lineage>
        <taxon>Eukaryota</taxon>
        <taxon>Metamonada</taxon>
        <taxon>Diplomonadida</taxon>
        <taxon>Hexamitidae</taxon>
        <taxon>Giardiinae</taxon>
        <taxon>Giardia</taxon>
    </lineage>
</organism>